<dbReference type="Pfam" id="PF21844">
    <property type="entry name" value="DUF6903"/>
    <property type="match status" value="1"/>
</dbReference>
<comment type="caution">
    <text evidence="2">The sequence shown here is derived from an EMBL/GenBank/DDBJ whole genome shotgun (WGS) entry which is preliminary data.</text>
</comment>
<organism evidence="2 3">
    <name type="scientific">Helcococcus kunzii ATCC 51366</name>
    <dbReference type="NCBI Taxonomy" id="883114"/>
    <lineage>
        <taxon>Bacteria</taxon>
        <taxon>Bacillati</taxon>
        <taxon>Bacillota</taxon>
        <taxon>Tissierellia</taxon>
        <taxon>Tissierellales</taxon>
        <taxon>Peptoniphilaceae</taxon>
        <taxon>Helcococcus</taxon>
    </lineage>
</organism>
<dbReference type="Proteomes" id="UP000004191">
    <property type="component" value="Unassembled WGS sequence"/>
</dbReference>
<dbReference type="OrthoDB" id="9926329at2"/>
<keyword evidence="3" id="KW-1185">Reference proteome</keyword>
<protein>
    <submittedName>
        <fullName evidence="2">Uncharacterized protein</fullName>
    </submittedName>
</protein>
<sequence>MDYYKKIKARNIILTIIFLVGIVMQFIGHRIESTTGLFIQLASLAVLILVLFLYNRRYK</sequence>
<keyword evidence="1" id="KW-0812">Transmembrane</keyword>
<keyword evidence="1" id="KW-1133">Transmembrane helix</keyword>
<dbReference type="HOGENOM" id="CLU_207806_1_1_9"/>
<dbReference type="RefSeq" id="WP_005399046.1">
    <property type="nucleotide sequence ID" value="NZ_JH601088.1"/>
</dbReference>
<keyword evidence="1" id="KW-0472">Membrane</keyword>
<feature type="transmembrane region" description="Helical" evidence="1">
    <location>
        <begin position="37"/>
        <end position="54"/>
    </location>
</feature>
<dbReference type="STRING" id="883114.HMPREF9709_01531"/>
<name>H3NQC0_9FIRM</name>
<evidence type="ECO:0000256" key="1">
    <source>
        <dbReference type="SAM" id="Phobius"/>
    </source>
</evidence>
<dbReference type="EMBL" id="AGEI01000028">
    <property type="protein sequence ID" value="EHR32600.1"/>
    <property type="molecule type" value="Genomic_DNA"/>
</dbReference>
<feature type="transmembrane region" description="Helical" evidence="1">
    <location>
        <begin position="12"/>
        <end position="31"/>
    </location>
</feature>
<evidence type="ECO:0000313" key="3">
    <source>
        <dbReference type="Proteomes" id="UP000004191"/>
    </source>
</evidence>
<dbReference type="eggNOG" id="ENOG5034CGT">
    <property type="taxonomic scope" value="Bacteria"/>
</dbReference>
<gene>
    <name evidence="2" type="ORF">HMPREF9709_01531</name>
</gene>
<reference evidence="2 3" key="1">
    <citation type="submission" date="2012-01" db="EMBL/GenBank/DDBJ databases">
        <title>The Genome Sequence of Helcococcus kunzii ATCC 51366.</title>
        <authorList>
            <consortium name="The Broad Institute Genome Sequencing Platform"/>
            <person name="Earl A."/>
            <person name="Ward D."/>
            <person name="Feldgarden M."/>
            <person name="Gevers D."/>
            <person name="Huys G."/>
            <person name="Young S.K."/>
            <person name="Zeng Q."/>
            <person name="Gargeya S."/>
            <person name="Fitzgerald M."/>
            <person name="Haas B."/>
            <person name="Abouelleil A."/>
            <person name="Alvarado L."/>
            <person name="Arachchi H.M."/>
            <person name="Berlin A."/>
            <person name="Chapman S.B."/>
            <person name="Gearin G."/>
            <person name="Goldberg J."/>
            <person name="Griggs A."/>
            <person name="Gujja S."/>
            <person name="Hansen M."/>
            <person name="Heiman D."/>
            <person name="Howarth C."/>
            <person name="Larimer J."/>
            <person name="Lui A."/>
            <person name="MacDonald P.J.P."/>
            <person name="McCowen C."/>
            <person name="Montmayeur A."/>
            <person name="Murphy C."/>
            <person name="Neiman D."/>
            <person name="Pearson M."/>
            <person name="Priest M."/>
            <person name="Roberts A."/>
            <person name="Saif S."/>
            <person name="Shea T."/>
            <person name="Sisk P."/>
            <person name="Stolte C."/>
            <person name="Sykes S."/>
            <person name="Wortman J."/>
            <person name="Nusbaum C."/>
            <person name="Birren B."/>
        </authorList>
    </citation>
    <scope>NUCLEOTIDE SEQUENCE [LARGE SCALE GENOMIC DNA]</scope>
    <source>
        <strain evidence="2 3">ATCC 51366</strain>
    </source>
</reference>
<dbReference type="PATRIC" id="fig|883114.3.peg.1528"/>
<dbReference type="GeneID" id="96999479"/>
<evidence type="ECO:0000313" key="2">
    <source>
        <dbReference type="EMBL" id="EHR32600.1"/>
    </source>
</evidence>
<dbReference type="AlphaFoldDB" id="H3NQC0"/>
<accession>H3NQC0</accession>
<dbReference type="InterPro" id="IPR054198">
    <property type="entry name" value="DUF6903"/>
</dbReference>
<proteinExistence type="predicted"/>